<keyword evidence="2" id="KW-1185">Reference proteome</keyword>
<gene>
    <name evidence="1" type="ORF">PXEA_LOCUS8898</name>
</gene>
<evidence type="ECO:0000313" key="2">
    <source>
        <dbReference type="Proteomes" id="UP000784294"/>
    </source>
</evidence>
<protein>
    <submittedName>
        <fullName evidence="1">Uncharacterized protein</fullName>
    </submittedName>
</protein>
<dbReference type="Proteomes" id="UP000784294">
    <property type="component" value="Unassembled WGS sequence"/>
</dbReference>
<dbReference type="AlphaFoldDB" id="A0A3S5CEU2"/>
<dbReference type="EMBL" id="CAAALY010024669">
    <property type="protein sequence ID" value="VEL15458.1"/>
    <property type="molecule type" value="Genomic_DNA"/>
</dbReference>
<reference evidence="1" key="1">
    <citation type="submission" date="2018-11" db="EMBL/GenBank/DDBJ databases">
        <authorList>
            <consortium name="Pathogen Informatics"/>
        </authorList>
    </citation>
    <scope>NUCLEOTIDE SEQUENCE</scope>
</reference>
<organism evidence="1 2">
    <name type="scientific">Protopolystoma xenopodis</name>
    <dbReference type="NCBI Taxonomy" id="117903"/>
    <lineage>
        <taxon>Eukaryota</taxon>
        <taxon>Metazoa</taxon>
        <taxon>Spiralia</taxon>
        <taxon>Lophotrochozoa</taxon>
        <taxon>Platyhelminthes</taxon>
        <taxon>Monogenea</taxon>
        <taxon>Polyopisthocotylea</taxon>
        <taxon>Polystomatidea</taxon>
        <taxon>Polystomatidae</taxon>
        <taxon>Protopolystoma</taxon>
    </lineage>
</organism>
<accession>A0A3S5CEU2</accession>
<comment type="caution">
    <text evidence="1">The sequence shown here is derived from an EMBL/GenBank/DDBJ whole genome shotgun (WGS) entry which is preliminary data.</text>
</comment>
<name>A0A3S5CEU2_9PLAT</name>
<sequence>MMTAIQQNKSLLEEACLKTSVDRNASVKSSFGMIHLRDSSTNAHIRKGGRKLSRISPEKREDVSLIASIFTSYKSQPAAVPRDSTVLFC</sequence>
<evidence type="ECO:0000313" key="1">
    <source>
        <dbReference type="EMBL" id="VEL15458.1"/>
    </source>
</evidence>
<proteinExistence type="predicted"/>